<comment type="subcellular location">
    <subcellularLocation>
        <location evidence="1 9">Membrane</location>
        <topology evidence="1 9">Multi-pass membrane protein</topology>
    </subcellularLocation>
</comment>
<evidence type="ECO:0000256" key="10">
    <source>
        <dbReference type="SAM" id="MobiDB-lite"/>
    </source>
</evidence>
<evidence type="ECO:0000256" key="8">
    <source>
        <dbReference type="ARBA" id="ARBA00023180"/>
    </source>
</evidence>
<dbReference type="GO" id="GO:0015175">
    <property type="term" value="F:neutral L-amino acid transmembrane transporter activity"/>
    <property type="evidence" value="ECO:0007669"/>
    <property type="project" value="TreeGrafter"/>
</dbReference>
<keyword evidence="8" id="KW-0325">Glycoprotein</keyword>
<dbReference type="OMA" id="YVFTVCA"/>
<evidence type="ECO:0000256" key="3">
    <source>
        <dbReference type="ARBA" id="ARBA00022448"/>
    </source>
</evidence>
<dbReference type="HOGENOM" id="CLU_019375_3_0_1"/>
<dbReference type="InterPro" id="IPR050746">
    <property type="entry name" value="DAACS"/>
</dbReference>
<dbReference type="InParanoid" id="E3M7D6"/>
<keyword evidence="3 9" id="KW-0813">Transport</keyword>
<feature type="compositionally biased region" description="Low complexity" evidence="10">
    <location>
        <begin position="560"/>
        <end position="572"/>
    </location>
</feature>
<dbReference type="FunCoup" id="E3M7D6">
    <property type="interactions" value="141"/>
</dbReference>
<proteinExistence type="inferred from homology"/>
<dbReference type="SUPFAM" id="SSF118215">
    <property type="entry name" value="Proton glutamate symport protein"/>
    <property type="match status" value="1"/>
</dbReference>
<keyword evidence="5 9" id="KW-0769">Symport</keyword>
<keyword evidence="6 9" id="KW-1133">Transmembrane helix</keyword>
<reference evidence="11" key="1">
    <citation type="submission" date="2007-07" db="EMBL/GenBank/DDBJ databases">
        <title>PCAP assembly of the Caenorhabditis remanei genome.</title>
        <authorList>
            <consortium name="The Caenorhabditis remanei Sequencing Consortium"/>
            <person name="Wilson R.K."/>
        </authorList>
    </citation>
    <scope>NUCLEOTIDE SEQUENCE [LARGE SCALE GENOMIC DNA]</scope>
    <source>
        <strain evidence="11">PB4641</strain>
    </source>
</reference>
<protein>
    <recommendedName>
        <fullName evidence="9">Amino acid transporter</fullName>
    </recommendedName>
</protein>
<organism evidence="12">
    <name type="scientific">Caenorhabditis remanei</name>
    <name type="common">Caenorhabditis vulgaris</name>
    <dbReference type="NCBI Taxonomy" id="31234"/>
    <lineage>
        <taxon>Eukaryota</taxon>
        <taxon>Metazoa</taxon>
        <taxon>Ecdysozoa</taxon>
        <taxon>Nematoda</taxon>
        <taxon>Chromadorea</taxon>
        <taxon>Rhabditida</taxon>
        <taxon>Rhabditina</taxon>
        <taxon>Rhabditomorpha</taxon>
        <taxon>Rhabditoidea</taxon>
        <taxon>Rhabditidae</taxon>
        <taxon>Peloderinae</taxon>
        <taxon>Caenorhabditis</taxon>
    </lineage>
</organism>
<feature type="transmembrane region" description="Helical" evidence="9">
    <location>
        <begin position="321"/>
        <end position="347"/>
    </location>
</feature>
<sequence>MFIRFHTSSPFRLLPSLTPITCFRVFLPSHNLLSNHASGEEEMKSRRRDEVVQFCRENTLLVMTMFSVFLGVVLGFGLRPLNLSQETLQLINFPGEIFMQVLKMMILPLIFSSLISGEYFLFIVKSNFLFSALAQMDAKESGQMGASTVLYYLSTAILATLLGIFLVTVIHPGDPSIKGTEIAEAPSEGNVSPLDTFLDLVRNMFPENIIQATFERMQTTYVAIRPKIASKNGTNIIVKRSIGMTKGMNILGIIVFCTGFGIVISQLGERARIVVDFFVILDAVIMRWVVTLMWFAPLGITCLICGNLLELDDISDIASVLALYVFTVCAGLVLHTIITVPLMYFFITRENPLPIFKGMIQAVVTAFGTASGGATLPMSMQCLEDHCGVDRRISRFVLPLGSTINMDGNALYEAVAVIFIAQLNNVQLSLAEVLTVSITATIASIGLGSVPAGLVSILLILNTVGLPVRDVSMLFTVDWLLDRVRTAVNVLGDAYAASVVQHLLQKKLDKADARHDYKAEIKGEIELLKSAATSRRPSFTMSEASKELFLAQARSEGNSRIGSRIGSRRPSSTNLHLSWRNNPIEPPYTPLPNDENV</sequence>
<feature type="transmembrane region" description="Helical" evidence="9">
    <location>
        <begin position="60"/>
        <end position="81"/>
    </location>
</feature>
<dbReference type="EMBL" id="DS268427">
    <property type="protein sequence ID" value="EFO93830.1"/>
    <property type="molecule type" value="Genomic_DNA"/>
</dbReference>
<comment type="similarity">
    <text evidence="2 9">Belongs to the dicarboxylate/amino acid:cation symporter (DAACS) (TC 2.A.23) family.</text>
</comment>
<dbReference type="GO" id="GO:0005886">
    <property type="term" value="C:plasma membrane"/>
    <property type="evidence" value="ECO:0007669"/>
    <property type="project" value="TreeGrafter"/>
</dbReference>
<name>E3M7D6_CAERE</name>
<evidence type="ECO:0000256" key="1">
    <source>
        <dbReference type="ARBA" id="ARBA00004141"/>
    </source>
</evidence>
<keyword evidence="7 9" id="KW-0472">Membrane</keyword>
<feature type="transmembrane region" description="Helical" evidence="9">
    <location>
        <begin position="249"/>
        <end position="268"/>
    </location>
</feature>
<dbReference type="GO" id="GO:0015501">
    <property type="term" value="F:glutamate:sodium symporter activity"/>
    <property type="evidence" value="ECO:0007669"/>
    <property type="project" value="TreeGrafter"/>
</dbReference>
<evidence type="ECO:0000256" key="2">
    <source>
        <dbReference type="ARBA" id="ARBA00006148"/>
    </source>
</evidence>
<dbReference type="InterPro" id="IPR001991">
    <property type="entry name" value="Na-dicarboxylate_symporter"/>
</dbReference>
<feature type="region of interest" description="Disordered" evidence="10">
    <location>
        <begin position="560"/>
        <end position="597"/>
    </location>
</feature>
<evidence type="ECO:0000256" key="6">
    <source>
        <dbReference type="ARBA" id="ARBA00022989"/>
    </source>
</evidence>
<gene>
    <name evidence="11" type="primary">Cre-glt-6</name>
    <name evidence="11" type="ORF">CRE_12513</name>
</gene>
<dbReference type="InterPro" id="IPR018107">
    <property type="entry name" value="Na-dicarboxylate_symporter_CS"/>
</dbReference>
<dbReference type="Proteomes" id="UP000008281">
    <property type="component" value="Unassembled WGS sequence"/>
</dbReference>
<dbReference type="OrthoDB" id="5877963at2759"/>
<dbReference type="PRINTS" id="PR00173">
    <property type="entry name" value="EDTRNSPORT"/>
</dbReference>
<keyword evidence="4 9" id="KW-0812">Transmembrane</keyword>
<dbReference type="Pfam" id="PF00375">
    <property type="entry name" value="SDF"/>
    <property type="match status" value="1"/>
</dbReference>
<dbReference type="PANTHER" id="PTHR11958:SF99">
    <property type="entry name" value="SODIUM-DEPENDENT EXCITATORY AMINO ACID TRANSPORTER GLT-6-RELATED"/>
    <property type="match status" value="1"/>
</dbReference>
<evidence type="ECO:0000256" key="9">
    <source>
        <dbReference type="RuleBase" id="RU361216"/>
    </source>
</evidence>
<dbReference type="PROSITE" id="PS00714">
    <property type="entry name" value="NA_DICARBOXYL_SYMP_2"/>
    <property type="match status" value="1"/>
</dbReference>
<dbReference type="AlphaFoldDB" id="E3M7D6"/>
<dbReference type="STRING" id="31234.E3M7D6"/>
<keyword evidence="12" id="KW-1185">Reference proteome</keyword>
<dbReference type="Gene3D" id="1.10.3860.10">
    <property type="entry name" value="Sodium:dicarboxylate symporter"/>
    <property type="match status" value="1"/>
</dbReference>
<evidence type="ECO:0000256" key="7">
    <source>
        <dbReference type="ARBA" id="ARBA00023136"/>
    </source>
</evidence>
<evidence type="ECO:0000256" key="5">
    <source>
        <dbReference type="ARBA" id="ARBA00022847"/>
    </source>
</evidence>
<feature type="transmembrane region" description="Helical" evidence="9">
    <location>
        <begin position="288"/>
        <end position="309"/>
    </location>
</feature>
<evidence type="ECO:0000313" key="12">
    <source>
        <dbReference type="Proteomes" id="UP000008281"/>
    </source>
</evidence>
<dbReference type="PANTHER" id="PTHR11958">
    <property type="entry name" value="SODIUM/DICARBOXYLATE SYMPORTER-RELATED"/>
    <property type="match status" value="1"/>
</dbReference>
<feature type="transmembrane region" description="Helical" evidence="9">
    <location>
        <begin position="149"/>
        <end position="170"/>
    </location>
</feature>
<evidence type="ECO:0000313" key="11">
    <source>
        <dbReference type="EMBL" id="EFO93830.1"/>
    </source>
</evidence>
<dbReference type="GO" id="GO:0005313">
    <property type="term" value="F:L-glutamate transmembrane transporter activity"/>
    <property type="evidence" value="ECO:0007669"/>
    <property type="project" value="TreeGrafter"/>
</dbReference>
<dbReference type="InterPro" id="IPR036458">
    <property type="entry name" value="Na:dicarbo_symporter_sf"/>
</dbReference>
<feature type="transmembrane region" description="Helical" evidence="9">
    <location>
        <begin position="101"/>
        <end position="124"/>
    </location>
</feature>
<accession>E3M7D6</accession>
<dbReference type="PROSITE" id="PS00713">
    <property type="entry name" value="NA_DICARBOXYL_SYMP_1"/>
    <property type="match status" value="1"/>
</dbReference>
<dbReference type="eggNOG" id="KOG3787">
    <property type="taxonomic scope" value="Eukaryota"/>
</dbReference>
<evidence type="ECO:0000256" key="4">
    <source>
        <dbReference type="ARBA" id="ARBA00022692"/>
    </source>
</evidence>